<dbReference type="AlphaFoldDB" id="A0A1I7T486"/>
<dbReference type="InterPro" id="IPR000197">
    <property type="entry name" value="Znf_TAZ"/>
</dbReference>
<keyword evidence="8" id="KW-1185">Reference proteome</keyword>
<organism evidence="8 9">
    <name type="scientific">Caenorhabditis tropicalis</name>
    <dbReference type="NCBI Taxonomy" id="1561998"/>
    <lineage>
        <taxon>Eukaryota</taxon>
        <taxon>Metazoa</taxon>
        <taxon>Ecdysozoa</taxon>
        <taxon>Nematoda</taxon>
        <taxon>Chromadorea</taxon>
        <taxon>Rhabditida</taxon>
        <taxon>Rhabditina</taxon>
        <taxon>Rhabditomorpha</taxon>
        <taxon>Rhabditoidea</taxon>
        <taxon>Rhabditidae</taxon>
        <taxon>Peloderinae</taxon>
        <taxon>Caenorhabditis</taxon>
    </lineage>
</organism>
<name>A0A1I7T486_9PELO</name>
<dbReference type="SUPFAM" id="SSF47040">
    <property type="entry name" value="Kix domain of CBP (creb binding protein)"/>
    <property type="match status" value="1"/>
</dbReference>
<feature type="region of interest" description="Disordered" evidence="6">
    <location>
        <begin position="253"/>
        <end position="278"/>
    </location>
</feature>
<dbReference type="InterPro" id="IPR035898">
    <property type="entry name" value="TAZ_dom_sf"/>
</dbReference>
<proteinExistence type="predicted"/>
<keyword evidence="4" id="KW-0862">Zinc</keyword>
<dbReference type="SUPFAM" id="SSF57933">
    <property type="entry name" value="TAZ domain"/>
    <property type="match status" value="1"/>
</dbReference>
<dbReference type="SMART" id="SM00551">
    <property type="entry name" value="ZnF_TAZ"/>
    <property type="match status" value="1"/>
</dbReference>
<evidence type="ECO:0000256" key="2">
    <source>
        <dbReference type="ARBA" id="ARBA00022723"/>
    </source>
</evidence>
<feature type="compositionally biased region" description="Pro residues" evidence="6">
    <location>
        <begin position="268"/>
        <end position="278"/>
    </location>
</feature>
<evidence type="ECO:0000256" key="5">
    <source>
        <dbReference type="ARBA" id="ARBA00023242"/>
    </source>
</evidence>
<evidence type="ECO:0000256" key="1">
    <source>
        <dbReference type="ARBA" id="ARBA00004123"/>
    </source>
</evidence>
<evidence type="ECO:0000256" key="4">
    <source>
        <dbReference type="ARBA" id="ARBA00022833"/>
    </source>
</evidence>
<keyword evidence="3" id="KW-0863">Zinc-finger</keyword>
<evidence type="ECO:0000256" key="3">
    <source>
        <dbReference type="ARBA" id="ARBA00022771"/>
    </source>
</evidence>
<comment type="subcellular location">
    <subcellularLocation>
        <location evidence="1">Nucleus</location>
    </subcellularLocation>
</comment>
<feature type="domain" description="TAZ-type" evidence="7">
    <location>
        <begin position="19"/>
        <end position="103"/>
    </location>
</feature>
<dbReference type="GO" id="GO:0005634">
    <property type="term" value="C:nucleus"/>
    <property type="evidence" value="ECO:0007669"/>
    <property type="project" value="UniProtKB-SubCell"/>
</dbReference>
<sequence>MSTSDDVASAPVPMEQHVPTEAHIQDHMYMLIHAHKCRLQCKENERLAIQNEPPKYAPCTIESCPPTKRVLEHMQTCGPKIDGCKNLPDIHHRQVGFRPDNAVGNWRDQLSPSIRNSNVGQLATRLPPDPDVTNPNSIQYASIMARQIETQVFNTVHSGYAYAIHMDMIIRGPEQDDYPKMWQRHVTNQDRASKIVHVFETLMPQVNEHVEENVAYAKVLENKYFVSSNSYAQYIDEIDQKVGKLLFDRQQQSLQQGNDDQTINNQPTPTPPPSPPFF</sequence>
<evidence type="ECO:0000259" key="7">
    <source>
        <dbReference type="SMART" id="SM00551"/>
    </source>
</evidence>
<dbReference type="InterPro" id="IPR036529">
    <property type="entry name" value="KIX_dom_sf"/>
</dbReference>
<dbReference type="GO" id="GO:0008270">
    <property type="term" value="F:zinc ion binding"/>
    <property type="evidence" value="ECO:0007669"/>
    <property type="project" value="UniProtKB-KW"/>
</dbReference>
<dbReference type="STRING" id="1561998.A0A1I7T486"/>
<dbReference type="Proteomes" id="UP000095282">
    <property type="component" value="Unplaced"/>
</dbReference>
<dbReference type="Gene3D" id="1.10.246.20">
    <property type="entry name" value="Coactivator CBP, KIX domain"/>
    <property type="match status" value="2"/>
</dbReference>
<dbReference type="Pfam" id="PF16987">
    <property type="entry name" value="KIX_2"/>
    <property type="match status" value="1"/>
</dbReference>
<reference evidence="9" key="1">
    <citation type="submission" date="2016-11" db="UniProtKB">
        <authorList>
            <consortium name="WormBaseParasite"/>
        </authorList>
    </citation>
    <scope>IDENTIFICATION</scope>
</reference>
<evidence type="ECO:0000313" key="8">
    <source>
        <dbReference type="Proteomes" id="UP000095282"/>
    </source>
</evidence>
<dbReference type="Pfam" id="PF02135">
    <property type="entry name" value="zf-TAZ"/>
    <property type="match status" value="1"/>
</dbReference>
<dbReference type="GO" id="GO:0006355">
    <property type="term" value="P:regulation of DNA-templated transcription"/>
    <property type="evidence" value="ECO:0007669"/>
    <property type="project" value="InterPro"/>
</dbReference>
<accession>A0A1I7T486</accession>
<dbReference type="InterPro" id="IPR036546">
    <property type="entry name" value="MED15_KIX"/>
</dbReference>
<dbReference type="GO" id="GO:0003712">
    <property type="term" value="F:transcription coregulator activity"/>
    <property type="evidence" value="ECO:0007669"/>
    <property type="project" value="InterPro"/>
</dbReference>
<evidence type="ECO:0000313" key="9">
    <source>
        <dbReference type="WBParaSite" id="Csp11.Scaffold50.g293.t1"/>
    </source>
</evidence>
<keyword evidence="2" id="KW-0479">Metal-binding</keyword>
<dbReference type="Gene3D" id="1.20.1020.10">
    <property type="entry name" value="TAZ domain"/>
    <property type="match status" value="1"/>
</dbReference>
<evidence type="ECO:0000256" key="6">
    <source>
        <dbReference type="SAM" id="MobiDB-lite"/>
    </source>
</evidence>
<dbReference type="WBParaSite" id="Csp11.Scaffold50.g293.t1">
    <property type="protein sequence ID" value="Csp11.Scaffold50.g293.t1"/>
    <property type="gene ID" value="Csp11.Scaffold50.g293"/>
</dbReference>
<keyword evidence="5" id="KW-0539">Nucleus</keyword>
<dbReference type="eggNOG" id="KOG1778">
    <property type="taxonomic scope" value="Eukaryota"/>
</dbReference>
<protein>
    <submittedName>
        <fullName evidence="9">TAZ-type domain-containing protein</fullName>
    </submittedName>
</protein>